<evidence type="ECO:0000313" key="2">
    <source>
        <dbReference type="EMBL" id="OGI63881.1"/>
    </source>
</evidence>
<evidence type="ECO:0000256" key="1">
    <source>
        <dbReference type="SAM" id="Phobius"/>
    </source>
</evidence>
<dbReference type="Proteomes" id="UP000178985">
    <property type="component" value="Unassembled WGS sequence"/>
</dbReference>
<keyword evidence="1" id="KW-0472">Membrane</keyword>
<proteinExistence type="predicted"/>
<gene>
    <name evidence="2" type="ORF">A2733_01430</name>
</gene>
<accession>A0A1F6V284</accession>
<dbReference type="Pfam" id="PF18898">
    <property type="entry name" value="DUF5654"/>
    <property type="match status" value="1"/>
</dbReference>
<keyword evidence="1" id="KW-0812">Transmembrane</keyword>
<dbReference type="AlphaFoldDB" id="A0A1F6V284"/>
<evidence type="ECO:0000313" key="3">
    <source>
        <dbReference type="Proteomes" id="UP000178985"/>
    </source>
</evidence>
<keyword evidence="1" id="KW-1133">Transmembrane helix</keyword>
<dbReference type="EMBL" id="MFTO01000011">
    <property type="protein sequence ID" value="OGI63881.1"/>
    <property type="molecule type" value="Genomic_DNA"/>
</dbReference>
<feature type="transmembrane region" description="Helical" evidence="1">
    <location>
        <begin position="31"/>
        <end position="51"/>
    </location>
</feature>
<dbReference type="InterPro" id="IPR043713">
    <property type="entry name" value="DUF5654"/>
</dbReference>
<comment type="caution">
    <text evidence="2">The sequence shown here is derived from an EMBL/GenBank/DDBJ whole genome shotgun (WGS) entry which is preliminary data.</text>
</comment>
<feature type="transmembrane region" description="Helical" evidence="1">
    <location>
        <begin position="73"/>
        <end position="95"/>
    </location>
</feature>
<protein>
    <submittedName>
        <fullName evidence="2">Uncharacterized protein</fullName>
    </submittedName>
</protein>
<name>A0A1F6V284_9BACT</name>
<organism evidence="2 3">
    <name type="scientific">Candidatus Nomurabacteria bacterium RIFCSPHIGHO2_01_FULL_40_20</name>
    <dbReference type="NCBI Taxonomy" id="1801738"/>
    <lineage>
        <taxon>Bacteria</taxon>
        <taxon>Candidatus Nomuraibacteriota</taxon>
    </lineage>
</organism>
<reference evidence="2 3" key="1">
    <citation type="journal article" date="2016" name="Nat. Commun.">
        <title>Thousands of microbial genomes shed light on interconnected biogeochemical processes in an aquifer system.</title>
        <authorList>
            <person name="Anantharaman K."/>
            <person name="Brown C.T."/>
            <person name="Hug L.A."/>
            <person name="Sharon I."/>
            <person name="Castelle C.J."/>
            <person name="Probst A.J."/>
            <person name="Thomas B.C."/>
            <person name="Singh A."/>
            <person name="Wilkins M.J."/>
            <person name="Karaoz U."/>
            <person name="Brodie E.L."/>
            <person name="Williams K.H."/>
            <person name="Hubbard S.S."/>
            <person name="Banfield J.F."/>
        </authorList>
    </citation>
    <scope>NUCLEOTIDE SEQUENCE [LARGE SCALE GENOMIC DNA]</scope>
</reference>
<sequence>MEKNKVELPQMEELMDNMVNKKNVREIKNEFIGRVVTIVIAGLALITALAWDETLKGVFTYFFGELTGLNNKLFYALTVTFFAVLVSIIISKIFLKKK</sequence>